<evidence type="ECO:0000256" key="1">
    <source>
        <dbReference type="ARBA" id="ARBA00006961"/>
    </source>
</evidence>
<dbReference type="InterPro" id="IPR029039">
    <property type="entry name" value="Flavoprotein-like_sf"/>
</dbReference>
<feature type="binding site" evidence="5">
    <location>
        <begin position="97"/>
        <end position="99"/>
    </location>
    <ligand>
        <name>FMN</name>
        <dbReference type="ChEBI" id="CHEBI:58210"/>
    </ligand>
</feature>
<comment type="catalytic activity">
    <reaction evidence="5">
        <text>a quinone + NADH + H(+) = a quinol + NAD(+)</text>
        <dbReference type="Rhea" id="RHEA:46160"/>
        <dbReference type="ChEBI" id="CHEBI:15378"/>
        <dbReference type="ChEBI" id="CHEBI:24646"/>
        <dbReference type="ChEBI" id="CHEBI:57540"/>
        <dbReference type="ChEBI" id="CHEBI:57945"/>
        <dbReference type="ChEBI" id="CHEBI:132124"/>
        <dbReference type="EC" id="1.6.5.2"/>
    </reaction>
</comment>
<dbReference type="HAMAP" id="MF_01017">
    <property type="entry name" value="NQOR"/>
    <property type="match status" value="1"/>
</dbReference>
<dbReference type="PROSITE" id="PS50902">
    <property type="entry name" value="FLAVODOXIN_LIKE"/>
    <property type="match status" value="1"/>
</dbReference>
<dbReference type="Gene3D" id="3.40.50.360">
    <property type="match status" value="1"/>
</dbReference>
<keyword evidence="5" id="KW-0547">Nucleotide-binding</keyword>
<keyword evidence="2 5" id="KW-0285">Flavoprotein</keyword>
<keyword evidence="3 5" id="KW-0288">FMN</keyword>
<dbReference type="EMBL" id="BAAAEJ010000008">
    <property type="protein sequence ID" value="GAA0397048.1"/>
    <property type="molecule type" value="Genomic_DNA"/>
</dbReference>
<dbReference type="Proteomes" id="UP001500791">
    <property type="component" value="Unassembled WGS sequence"/>
</dbReference>
<evidence type="ECO:0000256" key="3">
    <source>
        <dbReference type="ARBA" id="ARBA00022643"/>
    </source>
</evidence>
<evidence type="ECO:0000313" key="7">
    <source>
        <dbReference type="EMBL" id="GAA0397048.1"/>
    </source>
</evidence>
<evidence type="ECO:0000259" key="6">
    <source>
        <dbReference type="PROSITE" id="PS50902"/>
    </source>
</evidence>
<accession>A0ABN0YIV1</accession>
<feature type="binding site" evidence="5">
    <location>
        <position position="30"/>
    </location>
    <ligand>
        <name>NAD(+)</name>
        <dbReference type="ChEBI" id="CHEBI:57540"/>
    </ligand>
</feature>
<dbReference type="Pfam" id="PF03358">
    <property type="entry name" value="FMN_red"/>
    <property type="match status" value="1"/>
</dbReference>
<gene>
    <name evidence="7" type="primary">wrbA</name>
    <name evidence="7" type="ORF">GCM10009093_24650</name>
</gene>
<feature type="binding site" evidence="5">
    <location>
        <position position="153"/>
    </location>
    <ligand>
        <name>FMN</name>
        <dbReference type="ChEBI" id="CHEBI:58210"/>
    </ligand>
</feature>
<evidence type="ECO:0000256" key="4">
    <source>
        <dbReference type="ARBA" id="ARBA00023002"/>
    </source>
</evidence>
<keyword evidence="8" id="KW-1185">Reference proteome</keyword>
<keyword evidence="5" id="KW-0520">NAD</keyword>
<evidence type="ECO:0000313" key="8">
    <source>
        <dbReference type="Proteomes" id="UP001500791"/>
    </source>
</evidence>
<dbReference type="EC" id="1.6.5.2" evidence="5"/>
<dbReference type="InterPro" id="IPR010089">
    <property type="entry name" value="Flavoprotein_WrbA-like"/>
</dbReference>
<dbReference type="InterPro" id="IPR005025">
    <property type="entry name" value="FMN_Rdtase-like_dom"/>
</dbReference>
<keyword evidence="5" id="KW-0521">NADP</keyword>
<dbReference type="InterPro" id="IPR037513">
    <property type="entry name" value="NQO"/>
</dbReference>
<comment type="similarity">
    <text evidence="1 5">Belongs to the WrbA family.</text>
</comment>
<keyword evidence="4 5" id="KW-0560">Oxidoreductase</keyword>
<reference evidence="7 8" key="1">
    <citation type="journal article" date="2019" name="Int. J. Syst. Evol. Microbiol.">
        <title>The Global Catalogue of Microorganisms (GCM) 10K type strain sequencing project: providing services to taxonomists for standard genome sequencing and annotation.</title>
        <authorList>
            <consortium name="The Broad Institute Genomics Platform"/>
            <consortium name="The Broad Institute Genome Sequencing Center for Infectious Disease"/>
            <person name="Wu L."/>
            <person name="Ma J."/>
        </authorList>
    </citation>
    <scope>NUCLEOTIDE SEQUENCE [LARGE SCALE GENOMIC DNA]</scope>
    <source>
        <strain evidence="7 8">JCM 13476</strain>
    </source>
</reference>
<feature type="binding site" evidence="5">
    <location>
        <position position="117"/>
    </location>
    <ligand>
        <name>substrate</name>
    </ligand>
</feature>
<name>A0ABN0YIV1_9CAUL</name>
<comment type="caution">
    <text evidence="7">The sequence shown here is derived from an EMBL/GenBank/DDBJ whole genome shotgun (WGS) entry which is preliminary data.</text>
</comment>
<evidence type="ECO:0000256" key="2">
    <source>
        <dbReference type="ARBA" id="ARBA00022630"/>
    </source>
</evidence>
<comment type="cofactor">
    <cofactor evidence="5">
        <name>FMN</name>
        <dbReference type="ChEBI" id="CHEBI:58210"/>
    </cofactor>
    <text evidence="5">Binds 1 FMN per monomer.</text>
</comment>
<dbReference type="NCBIfam" id="NF002999">
    <property type="entry name" value="PRK03767.1"/>
    <property type="match status" value="1"/>
</dbReference>
<dbReference type="PANTHER" id="PTHR30546:SF23">
    <property type="entry name" value="FLAVOPROTEIN-LIKE PROTEIN YCP4-RELATED"/>
    <property type="match status" value="1"/>
</dbReference>
<protein>
    <recommendedName>
        <fullName evidence="5">NAD(P)H dehydrogenase (quinone)</fullName>
        <ecNumber evidence="5">1.6.5.2</ecNumber>
    </recommendedName>
    <alternativeName>
        <fullName evidence="5">NAD(P)H:quinone oxidoreductase</fullName>
        <shortName evidence="5">NQO</shortName>
    </alternativeName>
</protein>
<dbReference type="NCBIfam" id="TIGR01755">
    <property type="entry name" value="flav_wrbA"/>
    <property type="match status" value="1"/>
</dbReference>
<comment type="catalytic activity">
    <reaction evidence="5">
        <text>a quinone + NADPH + H(+) = a quinol + NADP(+)</text>
        <dbReference type="Rhea" id="RHEA:46164"/>
        <dbReference type="ChEBI" id="CHEBI:15378"/>
        <dbReference type="ChEBI" id="CHEBI:24646"/>
        <dbReference type="ChEBI" id="CHEBI:57783"/>
        <dbReference type="ChEBI" id="CHEBI:58349"/>
        <dbReference type="ChEBI" id="CHEBI:132124"/>
        <dbReference type="EC" id="1.6.5.2"/>
    </reaction>
</comment>
<feature type="binding site" evidence="5">
    <location>
        <begin position="28"/>
        <end position="33"/>
    </location>
    <ligand>
        <name>FMN</name>
        <dbReference type="ChEBI" id="CHEBI:58210"/>
    </ligand>
</feature>
<dbReference type="PANTHER" id="PTHR30546">
    <property type="entry name" value="FLAVODOXIN-RELATED PROTEIN WRBA-RELATED"/>
    <property type="match status" value="1"/>
</dbReference>
<evidence type="ECO:0000256" key="5">
    <source>
        <dbReference type="HAMAP-Rule" id="MF_01017"/>
    </source>
</evidence>
<proteinExistence type="inferred from homology"/>
<organism evidence="7 8">
    <name type="scientific">Brevundimonas terrae</name>
    <dbReference type="NCBI Taxonomy" id="363631"/>
    <lineage>
        <taxon>Bacteria</taxon>
        <taxon>Pseudomonadati</taxon>
        <taxon>Pseudomonadota</taxon>
        <taxon>Alphaproteobacteria</taxon>
        <taxon>Caulobacterales</taxon>
        <taxon>Caulobacteraceae</taxon>
        <taxon>Brevundimonas</taxon>
    </lineage>
</organism>
<dbReference type="InterPro" id="IPR008254">
    <property type="entry name" value="Flavodoxin/NO_synth"/>
</dbReference>
<dbReference type="SUPFAM" id="SSF52218">
    <property type="entry name" value="Flavoproteins"/>
    <property type="match status" value="1"/>
</dbReference>
<sequence>MEHVLLLNGAMFYFPEFPVPKILVLYHSTYGHIEQMAYAVAEGAGQVEGAVVDVKRVPETVPEEVARNAHYKMDQEAPIATVADLENYDAIIIGAGTRFGSAASQMRAFLDQTGGQWAQGKLIGKVGGAFTASATQHGGQETTFSGLHNFFLHHGMMIVGLPYSFAGQMNMDEIVGGSPYGATTLTKGDGSRMPSQIELDGARFQGQHIAQIAKKLHG</sequence>
<comment type="caution">
    <text evidence="5">Lacks conserved residue(s) required for the propagation of feature annotation.</text>
</comment>
<feature type="domain" description="Flavodoxin-like" evidence="6">
    <location>
        <begin position="22"/>
        <end position="209"/>
    </location>
</feature>